<gene>
    <name evidence="2" type="ORF">BpHYR1_045120</name>
</gene>
<evidence type="ECO:0000313" key="2">
    <source>
        <dbReference type="EMBL" id="RMZ98889.1"/>
    </source>
</evidence>
<protein>
    <submittedName>
        <fullName evidence="2">Uncharacterized protein</fullName>
    </submittedName>
</protein>
<keyword evidence="1" id="KW-0472">Membrane</keyword>
<dbReference type="EMBL" id="REGN01010499">
    <property type="protein sequence ID" value="RMZ98889.1"/>
    <property type="molecule type" value="Genomic_DNA"/>
</dbReference>
<reference evidence="2 3" key="1">
    <citation type="journal article" date="2018" name="Sci. Rep.">
        <title>Genomic signatures of local adaptation to the degree of environmental predictability in rotifers.</title>
        <authorList>
            <person name="Franch-Gras L."/>
            <person name="Hahn C."/>
            <person name="Garcia-Roger E.M."/>
            <person name="Carmona M.J."/>
            <person name="Serra M."/>
            <person name="Gomez A."/>
        </authorList>
    </citation>
    <scope>NUCLEOTIDE SEQUENCE [LARGE SCALE GENOMIC DNA]</scope>
    <source>
        <strain evidence="2">HYR1</strain>
    </source>
</reference>
<dbReference type="Proteomes" id="UP000276133">
    <property type="component" value="Unassembled WGS sequence"/>
</dbReference>
<feature type="transmembrane region" description="Helical" evidence="1">
    <location>
        <begin position="20"/>
        <end position="40"/>
    </location>
</feature>
<evidence type="ECO:0000256" key="1">
    <source>
        <dbReference type="SAM" id="Phobius"/>
    </source>
</evidence>
<dbReference type="AlphaFoldDB" id="A0A3M7PIJ5"/>
<keyword evidence="3" id="KW-1185">Reference proteome</keyword>
<proteinExistence type="predicted"/>
<comment type="caution">
    <text evidence="2">The sequence shown here is derived from an EMBL/GenBank/DDBJ whole genome shotgun (WGS) entry which is preliminary data.</text>
</comment>
<keyword evidence="1" id="KW-1133">Transmembrane helix</keyword>
<name>A0A3M7PIJ5_BRAPC</name>
<accession>A0A3M7PIJ5</accession>
<evidence type="ECO:0000313" key="3">
    <source>
        <dbReference type="Proteomes" id="UP000276133"/>
    </source>
</evidence>
<keyword evidence="1" id="KW-0812">Transmembrane</keyword>
<organism evidence="2 3">
    <name type="scientific">Brachionus plicatilis</name>
    <name type="common">Marine rotifer</name>
    <name type="synonym">Brachionus muelleri</name>
    <dbReference type="NCBI Taxonomy" id="10195"/>
    <lineage>
        <taxon>Eukaryota</taxon>
        <taxon>Metazoa</taxon>
        <taxon>Spiralia</taxon>
        <taxon>Gnathifera</taxon>
        <taxon>Rotifera</taxon>
        <taxon>Eurotatoria</taxon>
        <taxon>Monogononta</taxon>
        <taxon>Pseudotrocha</taxon>
        <taxon>Ploima</taxon>
        <taxon>Brachionidae</taxon>
        <taxon>Brachionus</taxon>
    </lineage>
</organism>
<sequence>MYQLLQFTEHVLLLQNFSFGTFNILLFIFVPKFTIPVLSLKLIEFRFEAKSSTSESETFDLKTTLLSTKSISDNIFDFRCRADGKRRPDLTNTNFTHFILHSKSIKYQKNQLKFGSNKNVTLTDRPSVNRSKWRLVPSD</sequence>